<accession>S8DW66</accession>
<dbReference type="Pfam" id="PF13359">
    <property type="entry name" value="DDE_Tnp_4"/>
    <property type="match status" value="1"/>
</dbReference>
<keyword evidence="7" id="KW-1185">Reference proteome</keyword>
<keyword evidence="2" id="KW-0479">Metal-binding</keyword>
<dbReference type="eggNOG" id="ENOG502R17I">
    <property type="taxonomic scope" value="Eukaryota"/>
</dbReference>
<organism evidence="6 7">
    <name type="scientific">Fomitopsis schrenkii</name>
    <name type="common">Brown rot fungus</name>
    <dbReference type="NCBI Taxonomy" id="2126942"/>
    <lineage>
        <taxon>Eukaryota</taxon>
        <taxon>Fungi</taxon>
        <taxon>Dikarya</taxon>
        <taxon>Basidiomycota</taxon>
        <taxon>Agaricomycotina</taxon>
        <taxon>Agaricomycetes</taxon>
        <taxon>Polyporales</taxon>
        <taxon>Fomitopsis</taxon>
    </lineage>
</organism>
<proteinExistence type="predicted"/>
<evidence type="ECO:0000313" key="5">
    <source>
        <dbReference type="EMBL" id="EPS94762.1"/>
    </source>
</evidence>
<evidence type="ECO:0000313" key="6">
    <source>
        <dbReference type="EMBL" id="EPS96862.1"/>
    </source>
</evidence>
<gene>
    <name evidence="6" type="ORF">FOMPIDRAFT_1129721</name>
    <name evidence="5" type="ORF">FOMPIDRAFT_1133718</name>
</gene>
<feature type="non-terminal residue" evidence="6">
    <location>
        <position position="1"/>
    </location>
</feature>
<evidence type="ECO:0000256" key="2">
    <source>
        <dbReference type="ARBA" id="ARBA00022723"/>
    </source>
</evidence>
<reference evidence="6" key="2">
    <citation type="submission" date="2013-06" db="EMBL/GenBank/DDBJ databases">
        <authorList>
            <consortium name="DOE Joint Genome Institute"/>
            <person name="Riley R."/>
            <person name="Floudas D."/>
            <person name="Binder M."/>
            <person name="Barry K."/>
            <person name="Blanchette R.A."/>
            <person name="Henrissat B."/>
            <person name="Martinez A.T."/>
            <person name="Otillar R."/>
            <person name="Spatafora J.W."/>
            <person name="Yadav J.S."/>
            <person name="Aerts A."/>
            <person name="Benoit I."/>
            <person name="Boyd A."/>
            <person name="Carlson A."/>
            <person name="Copeland A."/>
            <person name="Coutinho P.M."/>
            <person name="De Vries R.P."/>
            <person name="Ferreira P."/>
            <person name="Findley K."/>
            <person name="Foster B."/>
            <person name="Gaskell J."/>
            <person name="Glotzer D."/>
            <person name="Gorecki P."/>
            <person name="Heitman J."/>
            <person name="Hesse C."/>
            <person name="Hori C."/>
            <person name="Igarashi K."/>
            <person name="Jurgens J.A."/>
            <person name="Kallen N."/>
            <person name="Kersten P."/>
            <person name="Kohler A."/>
            <person name="Kues U."/>
            <person name="Kumar T.K."/>
            <person name="Kuo A."/>
            <person name="LaButti K."/>
            <person name="Larrondo L.F."/>
            <person name="Lindquist E."/>
            <person name="Ling A."/>
            <person name="Lombard V."/>
            <person name="Lucas S."/>
            <person name="Lundell T."/>
            <person name="Martin R."/>
            <person name="McLaughlin D.J."/>
            <person name="Morgenstern I."/>
            <person name="Morin E."/>
            <person name="Murat C."/>
            <person name="Nagy L.G."/>
            <person name="Nolan M."/>
            <person name="Ohm R.A."/>
            <person name="Patyshakuliyeva A."/>
            <person name="Rokas A."/>
            <person name="Ruiz-Duenas F.J."/>
            <person name="Sabat G."/>
            <person name="Salamov A."/>
            <person name="Samejima M."/>
            <person name="Schmutz J."/>
            <person name="Slot J.C."/>
            <person name="St John F."/>
            <person name="Stenlid J."/>
            <person name="Sun H."/>
            <person name="Sun S."/>
            <person name="Syed K."/>
            <person name="Tsang A."/>
            <person name="Wiebenga A."/>
            <person name="Young D."/>
            <person name="Pisabarro A."/>
            <person name="Eastwood D.C."/>
            <person name="Martin F."/>
            <person name="Cullen D."/>
            <person name="Hibbett D.S."/>
            <person name="Grigoriev I.V."/>
        </authorList>
    </citation>
    <scope>NUCLEOTIDE SEQUENCE</scope>
    <source>
        <strain evidence="6">FP-58527 SS1</strain>
    </source>
</reference>
<dbReference type="AlphaFoldDB" id="S8DW66"/>
<sequence>YTIRPFNDHDLTSDPTEARRRKKFNKRLSQLRIAVEHAFGRLKGRFPALRAMHGRKLGDIYRAVEALMIIHNILERRSDDPRRIPRFNGREDRDRDGVRGRAAEEMELWESDDAMYRAGLYRRKQLLDKIIPRV</sequence>
<dbReference type="Proteomes" id="UP000015241">
    <property type="component" value="Unassembled WGS sequence"/>
</dbReference>
<evidence type="ECO:0000313" key="7">
    <source>
        <dbReference type="Proteomes" id="UP000015241"/>
    </source>
</evidence>
<dbReference type="OrthoDB" id="2802627at2759"/>
<feature type="region of interest" description="Disordered" evidence="3">
    <location>
        <begin position="81"/>
        <end position="100"/>
    </location>
</feature>
<dbReference type="HOGENOM" id="CLU_147762_0_0_1"/>
<evidence type="ECO:0000259" key="4">
    <source>
        <dbReference type="Pfam" id="PF13359"/>
    </source>
</evidence>
<comment type="cofactor">
    <cofactor evidence="1">
        <name>a divalent metal cation</name>
        <dbReference type="ChEBI" id="CHEBI:60240"/>
    </cofactor>
</comment>
<protein>
    <recommendedName>
        <fullName evidence="4">DDE Tnp4 domain-containing protein</fullName>
    </recommendedName>
</protein>
<dbReference type="GO" id="GO:0046872">
    <property type="term" value="F:metal ion binding"/>
    <property type="evidence" value="ECO:0007669"/>
    <property type="project" value="UniProtKB-KW"/>
</dbReference>
<feature type="domain" description="DDE Tnp4" evidence="4">
    <location>
        <begin position="19"/>
        <end position="72"/>
    </location>
</feature>
<name>S8DW66_FOMSC</name>
<evidence type="ECO:0000256" key="1">
    <source>
        <dbReference type="ARBA" id="ARBA00001968"/>
    </source>
</evidence>
<dbReference type="EMBL" id="KE504223">
    <property type="protein sequence ID" value="EPS94762.1"/>
    <property type="molecule type" value="Genomic_DNA"/>
</dbReference>
<dbReference type="EMBL" id="KE504183">
    <property type="protein sequence ID" value="EPS96862.1"/>
    <property type="molecule type" value="Genomic_DNA"/>
</dbReference>
<evidence type="ECO:0000256" key="3">
    <source>
        <dbReference type="SAM" id="MobiDB-lite"/>
    </source>
</evidence>
<dbReference type="STRING" id="743788.S8DW66"/>
<dbReference type="InterPro" id="IPR027806">
    <property type="entry name" value="HARBI1_dom"/>
</dbReference>
<reference evidence="6 7" key="1">
    <citation type="journal article" date="2012" name="Science">
        <title>The Paleozoic origin of enzymatic lignin decomposition reconstructed from 31 fungal genomes.</title>
        <authorList>
            <person name="Floudas D."/>
            <person name="Binder M."/>
            <person name="Riley R."/>
            <person name="Barry K."/>
            <person name="Blanchette R.A."/>
            <person name="Henrissat B."/>
            <person name="Martinez A.T."/>
            <person name="Otillar R."/>
            <person name="Spatafora J.W."/>
            <person name="Yadav J.S."/>
            <person name="Aerts A."/>
            <person name="Benoit I."/>
            <person name="Boyd A."/>
            <person name="Carlson A."/>
            <person name="Copeland A."/>
            <person name="Coutinho P.M."/>
            <person name="de Vries R.P."/>
            <person name="Ferreira P."/>
            <person name="Findley K."/>
            <person name="Foster B."/>
            <person name="Gaskell J."/>
            <person name="Glotzer D."/>
            <person name="Gorecki P."/>
            <person name="Heitman J."/>
            <person name="Hesse C."/>
            <person name="Hori C."/>
            <person name="Igarashi K."/>
            <person name="Jurgens J.A."/>
            <person name="Kallen N."/>
            <person name="Kersten P."/>
            <person name="Kohler A."/>
            <person name="Kuees U."/>
            <person name="Kumar T.K.A."/>
            <person name="Kuo A."/>
            <person name="LaButti K."/>
            <person name="Larrondo L.F."/>
            <person name="Lindquist E."/>
            <person name="Ling A."/>
            <person name="Lombard V."/>
            <person name="Lucas S."/>
            <person name="Lundell T."/>
            <person name="Martin R."/>
            <person name="McLaughlin D.J."/>
            <person name="Morgenstern I."/>
            <person name="Morin E."/>
            <person name="Murat C."/>
            <person name="Nagy L.G."/>
            <person name="Nolan M."/>
            <person name="Ohm R.A."/>
            <person name="Patyshakuliyeva A."/>
            <person name="Rokas A."/>
            <person name="Ruiz-Duenas F.J."/>
            <person name="Sabat G."/>
            <person name="Salamov A."/>
            <person name="Samejima M."/>
            <person name="Schmutz J."/>
            <person name="Slot J.C."/>
            <person name="St John F."/>
            <person name="Stenlid J."/>
            <person name="Sun H."/>
            <person name="Sun S."/>
            <person name="Syed K."/>
            <person name="Tsang A."/>
            <person name="Wiebenga A."/>
            <person name="Young D."/>
            <person name="Pisabarro A."/>
            <person name="Eastwood D.C."/>
            <person name="Martin F."/>
            <person name="Cullen D."/>
            <person name="Grigoriev I.V."/>
            <person name="Hibbett D.S."/>
        </authorList>
    </citation>
    <scope>NUCLEOTIDE SEQUENCE</scope>
    <source>
        <strain evidence="7">FP-58527</strain>
        <strain evidence="6">FP-58527 SS1</strain>
    </source>
</reference>